<feature type="transmembrane region" description="Helical" evidence="1">
    <location>
        <begin position="87"/>
        <end position="108"/>
    </location>
</feature>
<keyword evidence="2" id="KW-1185">Reference proteome</keyword>
<protein>
    <submittedName>
        <fullName evidence="3">Transmembrane protein</fullName>
    </submittedName>
</protein>
<proteinExistence type="predicted"/>
<keyword evidence="1" id="KW-0472">Membrane</keyword>
<reference evidence="3" key="1">
    <citation type="submission" date="2022-11" db="UniProtKB">
        <authorList>
            <consortium name="WormBaseParasite"/>
        </authorList>
    </citation>
    <scope>IDENTIFICATION</scope>
</reference>
<evidence type="ECO:0000313" key="2">
    <source>
        <dbReference type="Proteomes" id="UP000887540"/>
    </source>
</evidence>
<organism evidence="2 3">
    <name type="scientific">Acrobeloides nanus</name>
    <dbReference type="NCBI Taxonomy" id="290746"/>
    <lineage>
        <taxon>Eukaryota</taxon>
        <taxon>Metazoa</taxon>
        <taxon>Ecdysozoa</taxon>
        <taxon>Nematoda</taxon>
        <taxon>Chromadorea</taxon>
        <taxon>Rhabditida</taxon>
        <taxon>Tylenchina</taxon>
        <taxon>Cephalobomorpha</taxon>
        <taxon>Cephaloboidea</taxon>
        <taxon>Cephalobidae</taxon>
        <taxon>Acrobeloides</taxon>
    </lineage>
</organism>
<sequence>MLFLNSRPVDVEACSDTSSDYANRCAKRSQLQNITLSIVGFYLILSFVCVLFYTPISVLSLVVPILTLLITLLAIRTGEDSNIWPCAVMGIFGLLLKIIACVVFISIFDIFENTKPDPIAKKSRHNKNDRDLDTKWLFFIILTCTETFFLIISCCIKCCVGKSR</sequence>
<feature type="transmembrane region" description="Helical" evidence="1">
    <location>
        <begin position="59"/>
        <end position="75"/>
    </location>
</feature>
<keyword evidence="1" id="KW-0812">Transmembrane</keyword>
<evidence type="ECO:0000256" key="1">
    <source>
        <dbReference type="SAM" id="Phobius"/>
    </source>
</evidence>
<keyword evidence="1" id="KW-1133">Transmembrane helix</keyword>
<evidence type="ECO:0000313" key="3">
    <source>
        <dbReference type="WBParaSite" id="ACRNAN_scaffold3534.g24018.t1"/>
    </source>
</evidence>
<name>A0A914DQU4_9BILA</name>
<dbReference type="AlphaFoldDB" id="A0A914DQU4"/>
<dbReference type="WBParaSite" id="ACRNAN_scaffold3534.g24018.t1">
    <property type="protein sequence ID" value="ACRNAN_scaffold3534.g24018.t1"/>
    <property type="gene ID" value="ACRNAN_scaffold3534.g24018"/>
</dbReference>
<accession>A0A914DQU4</accession>
<feature type="transmembrane region" description="Helical" evidence="1">
    <location>
        <begin position="34"/>
        <end position="53"/>
    </location>
</feature>
<feature type="transmembrane region" description="Helical" evidence="1">
    <location>
        <begin position="136"/>
        <end position="160"/>
    </location>
</feature>
<dbReference type="Proteomes" id="UP000887540">
    <property type="component" value="Unplaced"/>
</dbReference>